<feature type="domain" description="Integrase catalytic" evidence="2">
    <location>
        <begin position="296"/>
        <end position="501"/>
    </location>
</feature>
<dbReference type="SUPFAM" id="SSF53098">
    <property type="entry name" value="Ribonuclease H-like"/>
    <property type="match status" value="1"/>
</dbReference>
<dbReference type="AlphaFoldDB" id="A0A7D5SKX7"/>
<evidence type="ECO:0000259" key="3">
    <source>
        <dbReference type="PROSITE" id="PS51702"/>
    </source>
</evidence>
<keyword evidence="1" id="KW-0175">Coiled coil</keyword>
<protein>
    <submittedName>
        <fullName evidence="4">Transposase</fullName>
    </submittedName>
</protein>
<dbReference type="PANTHER" id="PTHR35004">
    <property type="entry name" value="TRANSPOSASE RV3428C-RELATED"/>
    <property type="match status" value="1"/>
</dbReference>
<dbReference type="GO" id="GO:0003677">
    <property type="term" value="F:DNA binding"/>
    <property type="evidence" value="ECO:0007669"/>
    <property type="project" value="InterPro"/>
</dbReference>
<dbReference type="InterPro" id="IPR015378">
    <property type="entry name" value="Transposase-like_Mu_C"/>
</dbReference>
<evidence type="ECO:0000313" key="4">
    <source>
        <dbReference type="EMBL" id="QLH50265.1"/>
    </source>
</evidence>
<organism evidence="4 5">
    <name type="scientific">Candidatus Accumulibacter cognatus</name>
    <dbReference type="NCBI Taxonomy" id="2954383"/>
    <lineage>
        <taxon>Bacteria</taxon>
        <taxon>Pseudomonadati</taxon>
        <taxon>Pseudomonadota</taxon>
        <taxon>Betaproteobacteria</taxon>
        <taxon>Candidatus Accumulibacter</taxon>
    </lineage>
</organism>
<gene>
    <name evidence="4" type="ORF">HWD57_11080</name>
</gene>
<dbReference type="PROSITE" id="PS50994">
    <property type="entry name" value="INTEGRASE"/>
    <property type="match status" value="1"/>
</dbReference>
<feature type="domain" description="HTH Mu-type" evidence="3">
    <location>
        <begin position="6"/>
        <end position="71"/>
    </location>
</feature>
<evidence type="ECO:0000313" key="5">
    <source>
        <dbReference type="Proteomes" id="UP000509684"/>
    </source>
</evidence>
<dbReference type="Gene3D" id="1.10.10.10">
    <property type="entry name" value="Winged helix-like DNA-binding domain superfamily/Winged helix DNA-binding domain"/>
    <property type="match status" value="1"/>
</dbReference>
<evidence type="ECO:0000256" key="1">
    <source>
        <dbReference type="SAM" id="Coils"/>
    </source>
</evidence>
<dbReference type="PANTHER" id="PTHR35004:SF6">
    <property type="entry name" value="TRANSPOSASE"/>
    <property type="match status" value="1"/>
</dbReference>
<proteinExistence type="predicted"/>
<dbReference type="Pfam" id="PF00665">
    <property type="entry name" value="rve"/>
    <property type="match status" value="1"/>
</dbReference>
<reference evidence="4 5" key="1">
    <citation type="journal article" date="2019" name="Microbiome">
        <title>Annotated bacterial chromosomes from frame-shift-corrected long-read metagenomic data.</title>
        <authorList>
            <person name="Arumugam K."/>
            <person name="Bagci C."/>
            <person name="Bessarab I."/>
            <person name="Beier S."/>
            <person name="Buchfink B."/>
            <person name="Gorska A."/>
            <person name="Qiu G."/>
            <person name="Huson D.H."/>
            <person name="Williams R.B.H."/>
        </authorList>
    </citation>
    <scope>NUCLEOTIDE SEQUENCE [LARGE SCALE GENOMIC DNA]</scope>
    <source>
        <strain evidence="4">SSA1</strain>
    </source>
</reference>
<dbReference type="InterPro" id="IPR036388">
    <property type="entry name" value="WH-like_DNA-bd_sf"/>
</dbReference>
<dbReference type="InterPro" id="IPR001584">
    <property type="entry name" value="Integrase_cat-core"/>
</dbReference>
<dbReference type="Proteomes" id="UP000509684">
    <property type="component" value="Chromosome"/>
</dbReference>
<dbReference type="InterPro" id="IPR003314">
    <property type="entry name" value="Mu-type_HTH"/>
</dbReference>
<dbReference type="InterPro" id="IPR012337">
    <property type="entry name" value="RNaseH-like_sf"/>
</dbReference>
<feature type="coiled-coil region" evidence="1">
    <location>
        <begin position="79"/>
        <end position="106"/>
    </location>
</feature>
<dbReference type="Pfam" id="PF09299">
    <property type="entry name" value="Mu-transpos_C"/>
    <property type="match status" value="1"/>
</dbReference>
<dbReference type="InterPro" id="IPR036397">
    <property type="entry name" value="RNaseH_sf"/>
</dbReference>
<sequence>MNAPLPAVTATLVEIAQALGVTKQAVAQRANRESWPFEAIAIRGGQRRLYPLATLPTDVRQAVTYHRTVVVTATRGARIKALTSVLAQFEEEQEAALARRQQTAEAVLRDLAGGLSAREALTLSAHSEIAQGWQIWFVKAQPLKKSASWAPYANAYNLVEIPVSQAVRAAFPEVSARSVQRWVGAYEAQNLAALVDRRNGSQLAGKTAFAATPLLAAAAKKLMLDRPGIRTGQLHHLLKTAAIDAKTGEILFRAPSYDQVMRFQKTWIAEHRELYLQATNPDAWKNQCLLAYGSCSDEVKALNGRWEMDATPADWLLLDSDGQKKRHTVSVILDVWSRRMLVVVARTPRTVTHCFALRQALLTWGVPREVLTDNGQDYQSGHFKQALLALSIEHRTTAPFSPEEKPHVERAIGTLNHSILELLPHFTGHSVAERKAIEARRSFADRLARKGELVDFGELGLEAMTAEAMQGRINTWLAGIYEQRAHASLGRSPFAQAASWTGEVRRIGDERSLDLLLAKPADGGQRTTQKKGIRLDGTWFYAPDLARIDVGSVVDVYETPDLGRIVVYFRKNFVCIAEAAERTGADRQQIALKASEIKRAVAAEQRRRLKAETKGLTATSELLDRHLADQAAAAGKLVVGEFGKTASPHSSHGLTEAGKAVAALAGPKPSARAAALAEQAVKAMEEAPSNVTALPAAKAHATPLEGLTNREKYELWLLYDARVTAHGGEVEVLEEAWQRRFWLHFPGTAMFRTEASMAAARQEADAR</sequence>
<accession>A0A7D5SKX7</accession>
<name>A0A7D5SKX7_9PROT</name>
<dbReference type="GO" id="GO:0015074">
    <property type="term" value="P:DNA integration"/>
    <property type="evidence" value="ECO:0007669"/>
    <property type="project" value="InterPro"/>
</dbReference>
<dbReference type="PROSITE" id="PS51702">
    <property type="entry name" value="HTH_MU"/>
    <property type="match status" value="1"/>
</dbReference>
<evidence type="ECO:0000259" key="2">
    <source>
        <dbReference type="PROSITE" id="PS50994"/>
    </source>
</evidence>
<dbReference type="Gene3D" id="3.30.420.10">
    <property type="entry name" value="Ribonuclease H-like superfamily/Ribonuclease H"/>
    <property type="match status" value="1"/>
</dbReference>
<dbReference type="EMBL" id="CP058708">
    <property type="protein sequence ID" value="QLH50265.1"/>
    <property type="molecule type" value="Genomic_DNA"/>
</dbReference>
<dbReference type="KEGG" id="acog:HWD57_11080"/>